<gene>
    <name evidence="1" type="ORF">WMG39_21840</name>
</gene>
<dbReference type="Proteomes" id="UP001384579">
    <property type="component" value="Unassembled WGS sequence"/>
</dbReference>
<dbReference type="EMBL" id="JBBLXS010000366">
    <property type="protein sequence ID" value="MEK0187473.1"/>
    <property type="molecule type" value="Genomic_DNA"/>
</dbReference>
<dbReference type="RefSeq" id="WP_340541823.1">
    <property type="nucleotide sequence ID" value="NZ_JBBLXS010000366.1"/>
</dbReference>
<evidence type="ECO:0000313" key="1">
    <source>
        <dbReference type="EMBL" id="MEK0187473.1"/>
    </source>
</evidence>
<keyword evidence="2" id="KW-1185">Reference proteome</keyword>
<name>A0ABU8YSV7_9CYAN</name>
<sequence>MQVTKKELALQERLPPRSRLNLTYGYLPSRRQSIPDDYWSKPSHTWPSPPPKKNDCQPVLGYYKYTLVEYPGESSGSWRKLFWLMVFGA</sequence>
<evidence type="ECO:0000313" key="2">
    <source>
        <dbReference type="Proteomes" id="UP001384579"/>
    </source>
</evidence>
<proteinExistence type="predicted"/>
<accession>A0ABU8YSV7</accession>
<protein>
    <submittedName>
        <fullName evidence="1">Uncharacterized protein</fullName>
    </submittedName>
</protein>
<comment type="caution">
    <text evidence="1">The sequence shown here is derived from an EMBL/GenBank/DDBJ whole genome shotgun (WGS) entry which is preliminary data.</text>
</comment>
<feature type="non-terminal residue" evidence="1">
    <location>
        <position position="89"/>
    </location>
</feature>
<organism evidence="1 2">
    <name type="scientific">Microcoleus anatoxicus PTRS2</name>
    <dbReference type="NCBI Taxonomy" id="2705321"/>
    <lineage>
        <taxon>Bacteria</taxon>
        <taxon>Bacillati</taxon>
        <taxon>Cyanobacteriota</taxon>
        <taxon>Cyanophyceae</taxon>
        <taxon>Oscillatoriophycideae</taxon>
        <taxon>Oscillatoriales</taxon>
        <taxon>Microcoleaceae</taxon>
        <taxon>Microcoleus</taxon>
        <taxon>Microcoleus anatoxicus</taxon>
    </lineage>
</organism>
<reference evidence="1 2" key="1">
    <citation type="journal article" date="2020" name="Harmful Algae">
        <title>Molecular and morphological characterization of a novel dihydroanatoxin-a producing Microcoleus species (cyanobacteria) from the Russian River, California, USA.</title>
        <authorList>
            <person name="Conklin K.Y."/>
            <person name="Stancheva R."/>
            <person name="Otten T.G."/>
            <person name="Fadness R."/>
            <person name="Boyer G.L."/>
            <person name="Read B."/>
            <person name="Zhang X."/>
            <person name="Sheath R.G."/>
        </authorList>
    </citation>
    <scope>NUCLEOTIDE SEQUENCE [LARGE SCALE GENOMIC DNA]</scope>
    <source>
        <strain evidence="1 2">PTRS2</strain>
    </source>
</reference>